<dbReference type="Gene3D" id="6.10.340.10">
    <property type="match status" value="1"/>
</dbReference>
<evidence type="ECO:0000313" key="4">
    <source>
        <dbReference type="Proteomes" id="UP000263489"/>
    </source>
</evidence>
<reference evidence="3 4" key="1">
    <citation type="journal article" date="2018" name="Nat. Biotechnol.">
        <title>A standardized bacterial taxonomy based on genome phylogeny substantially revises the tree of life.</title>
        <authorList>
            <person name="Parks D.H."/>
            <person name="Chuvochina M."/>
            <person name="Waite D.W."/>
            <person name="Rinke C."/>
            <person name="Skarshewski A."/>
            <person name="Chaumeil P.A."/>
            <person name="Hugenholtz P."/>
        </authorList>
    </citation>
    <scope>NUCLEOTIDE SEQUENCE [LARGE SCALE GENOMIC DNA]</scope>
    <source>
        <strain evidence="3">UBA9380</strain>
    </source>
</reference>
<keyword evidence="1" id="KW-1133">Transmembrane helix</keyword>
<dbReference type="InterPro" id="IPR003660">
    <property type="entry name" value="HAMP_dom"/>
</dbReference>
<dbReference type="GO" id="GO:0007165">
    <property type="term" value="P:signal transduction"/>
    <property type="evidence" value="ECO:0007669"/>
    <property type="project" value="InterPro"/>
</dbReference>
<gene>
    <name evidence="3" type="ORF">DC045_00210</name>
</gene>
<evidence type="ECO:0000313" key="3">
    <source>
        <dbReference type="EMBL" id="HBC32760.1"/>
    </source>
</evidence>
<name>A0A352IMS7_9GAMM</name>
<proteinExistence type="predicted"/>
<feature type="transmembrane region" description="Helical" evidence="1">
    <location>
        <begin position="21"/>
        <end position="42"/>
    </location>
</feature>
<dbReference type="CDD" id="cd06225">
    <property type="entry name" value="HAMP"/>
    <property type="match status" value="1"/>
</dbReference>
<dbReference type="SMART" id="SM00304">
    <property type="entry name" value="HAMP"/>
    <property type="match status" value="1"/>
</dbReference>
<comment type="caution">
    <text evidence="3">The sequence shown here is derived from an EMBL/GenBank/DDBJ whole genome shotgun (WGS) entry which is preliminary data.</text>
</comment>
<dbReference type="EMBL" id="DNNA01000006">
    <property type="protein sequence ID" value="HBC32760.1"/>
    <property type="molecule type" value="Genomic_DNA"/>
</dbReference>
<feature type="transmembrane region" description="Helical" evidence="1">
    <location>
        <begin position="153"/>
        <end position="175"/>
    </location>
</feature>
<sequence>MPKLSTRLQRFRTGSPLSFRLLAWILLFSSAFTLVASALQIYSDYRKDLSQIDNRMQVVEAGYASSLARSLWALDQKLLQTQMEGILSLPDVVHLRLRIEPDSELVMGEIPRDAKTTPHSFNLVHQGDEMFKLGELTVTADLDRVYDELKRKVGVILLTQFLKTFFVSILIIWIFQHFVARHLTTMANYARDFSLKTTSKPLTLDRPNTPSNRNDELGRVTDAINQMRERLNADMERQQKDAAEIRKFSK</sequence>
<keyword evidence="1" id="KW-0812">Transmembrane</keyword>
<dbReference type="InterPro" id="IPR033414">
    <property type="entry name" value="Sensor_dom"/>
</dbReference>
<dbReference type="PROSITE" id="PS50885">
    <property type="entry name" value="HAMP"/>
    <property type="match status" value="1"/>
</dbReference>
<keyword evidence="1" id="KW-0472">Membrane</keyword>
<protein>
    <submittedName>
        <fullName evidence="3">Diguanylate cyclase</fullName>
    </submittedName>
</protein>
<evidence type="ECO:0000259" key="2">
    <source>
        <dbReference type="PROSITE" id="PS50885"/>
    </source>
</evidence>
<evidence type="ECO:0000256" key="1">
    <source>
        <dbReference type="SAM" id="Phobius"/>
    </source>
</evidence>
<feature type="domain" description="HAMP" evidence="2">
    <location>
        <begin position="177"/>
        <end position="236"/>
    </location>
</feature>
<dbReference type="Pfam" id="PF17149">
    <property type="entry name" value="CHASE5"/>
    <property type="match status" value="1"/>
</dbReference>
<accession>A0A352IMS7</accession>
<dbReference type="Pfam" id="PF00672">
    <property type="entry name" value="HAMP"/>
    <property type="match status" value="1"/>
</dbReference>
<feature type="non-terminal residue" evidence="3">
    <location>
        <position position="250"/>
    </location>
</feature>
<dbReference type="Proteomes" id="UP000263489">
    <property type="component" value="Unassembled WGS sequence"/>
</dbReference>
<dbReference type="AlphaFoldDB" id="A0A352IMS7"/>
<dbReference type="GO" id="GO:0016020">
    <property type="term" value="C:membrane"/>
    <property type="evidence" value="ECO:0007669"/>
    <property type="project" value="InterPro"/>
</dbReference>
<organism evidence="3 4">
    <name type="scientific">Marinobacter adhaerens</name>
    <dbReference type="NCBI Taxonomy" id="1033846"/>
    <lineage>
        <taxon>Bacteria</taxon>
        <taxon>Pseudomonadati</taxon>
        <taxon>Pseudomonadota</taxon>
        <taxon>Gammaproteobacteria</taxon>
        <taxon>Pseudomonadales</taxon>
        <taxon>Marinobacteraceae</taxon>
        <taxon>Marinobacter</taxon>
    </lineage>
</organism>